<name>A0A0A9GPS3_ARUDO</name>
<proteinExistence type="predicted"/>
<feature type="region of interest" description="Disordered" evidence="1">
    <location>
        <begin position="128"/>
        <end position="161"/>
    </location>
</feature>
<dbReference type="EMBL" id="GBRH01175238">
    <property type="protein sequence ID" value="JAE22658.1"/>
    <property type="molecule type" value="Transcribed_RNA"/>
</dbReference>
<evidence type="ECO:0000313" key="2">
    <source>
        <dbReference type="EMBL" id="JAE22658.1"/>
    </source>
</evidence>
<reference evidence="2" key="1">
    <citation type="submission" date="2014-09" db="EMBL/GenBank/DDBJ databases">
        <authorList>
            <person name="Magalhaes I.L.F."/>
            <person name="Oliveira U."/>
            <person name="Santos F.R."/>
            <person name="Vidigal T.H.D.A."/>
            <person name="Brescovit A.D."/>
            <person name="Santos A.J."/>
        </authorList>
    </citation>
    <scope>NUCLEOTIDE SEQUENCE</scope>
    <source>
        <tissue evidence="2">Shoot tissue taken approximately 20 cm above the soil surface</tissue>
    </source>
</reference>
<feature type="compositionally biased region" description="Low complexity" evidence="1">
    <location>
        <begin position="128"/>
        <end position="138"/>
    </location>
</feature>
<organism evidence="2">
    <name type="scientific">Arundo donax</name>
    <name type="common">Giant reed</name>
    <name type="synonym">Donax arundinaceus</name>
    <dbReference type="NCBI Taxonomy" id="35708"/>
    <lineage>
        <taxon>Eukaryota</taxon>
        <taxon>Viridiplantae</taxon>
        <taxon>Streptophyta</taxon>
        <taxon>Embryophyta</taxon>
        <taxon>Tracheophyta</taxon>
        <taxon>Spermatophyta</taxon>
        <taxon>Magnoliopsida</taxon>
        <taxon>Liliopsida</taxon>
        <taxon>Poales</taxon>
        <taxon>Poaceae</taxon>
        <taxon>PACMAD clade</taxon>
        <taxon>Arundinoideae</taxon>
        <taxon>Arundineae</taxon>
        <taxon>Arundo</taxon>
    </lineage>
</organism>
<dbReference type="AlphaFoldDB" id="A0A0A9GPS3"/>
<accession>A0A0A9GPS3</accession>
<sequence>MGYLMRFDFLRQQKIDAIHLITVTMKTFAKQGCLFTIFLCATTTGCGLGCTFSGTAGNGTASLQSCCAISLSRTTCAFSSPMDMMACRIDSRSTSSACSLALSFCISSSAHGGITGTPCTASTVYTRSLSSSPSGASRSTKRGNSSANAMQQLYEKPSPESVRAWRDCRGDMEMTPLGSSSRPGNLLSRWWVRGVPTSADAGWSRHRMEG</sequence>
<feature type="compositionally biased region" description="Polar residues" evidence="1">
    <location>
        <begin position="142"/>
        <end position="151"/>
    </location>
</feature>
<protein>
    <submittedName>
        <fullName evidence="2">Uncharacterized protein</fullName>
    </submittedName>
</protein>
<reference evidence="2" key="2">
    <citation type="journal article" date="2015" name="Data Brief">
        <title>Shoot transcriptome of the giant reed, Arundo donax.</title>
        <authorList>
            <person name="Barrero R.A."/>
            <person name="Guerrero F.D."/>
            <person name="Moolhuijzen P."/>
            <person name="Goolsby J.A."/>
            <person name="Tidwell J."/>
            <person name="Bellgard S.E."/>
            <person name="Bellgard M.I."/>
        </authorList>
    </citation>
    <scope>NUCLEOTIDE SEQUENCE</scope>
    <source>
        <tissue evidence="2">Shoot tissue taken approximately 20 cm above the soil surface</tissue>
    </source>
</reference>
<evidence type="ECO:0000256" key="1">
    <source>
        <dbReference type="SAM" id="MobiDB-lite"/>
    </source>
</evidence>